<dbReference type="InterPro" id="IPR059116">
    <property type="entry name" value="P2X_receptor"/>
</dbReference>
<dbReference type="OrthoDB" id="494673at2759"/>
<keyword evidence="8" id="KW-1071">Ligand-gated ion channel</keyword>
<keyword evidence="7 11" id="KW-0472">Membrane</keyword>
<keyword evidence="13" id="KW-1185">Reference proteome</keyword>
<dbReference type="Proteomes" id="UP000281553">
    <property type="component" value="Unassembled WGS sequence"/>
</dbReference>
<comment type="similarity">
    <text evidence="2">Belongs to the P2X receptor family.</text>
</comment>
<dbReference type="GO" id="GO:0004931">
    <property type="term" value="F:extracellularly ATP-gated monoatomic cation channel activity"/>
    <property type="evidence" value="ECO:0007669"/>
    <property type="project" value="TreeGrafter"/>
</dbReference>
<sequence>MPKVVVIKASSVGVIYRLLQLAIFVYFIAWVMFQEKGYQAFERPISGVTARVHGTAFNNQDHEGGYHAGGPIIYTEADLVVPPIQNAGFFLMTRIYSAIEQEQAFCAESPELFDAVCSSDADCPAGEIAGTRLQSTLKDVSFPLFFDIDLDGHGPFTGRCLPETSTCEVYAWCPILENSEVRRSSWSKIIEVTSKSNPLQRPNFHLFTNLKFIEQRGRAVEFPVYKRGEAEPLYDILNFTVSIKNSIEFPIYKFKKRNILPWMNASYLKNCIYEKGHPFNEYCPNFRLHNVIQQSGAVVREILKDGGIIEISINWDCDLDLHADKCSPKYSFRYLGSISESRTNHPFTSGKFIPLEEKFYREIATHYGSTHHKRMLLKVNGIQFIISVTGRAGKFNLLEFSMKVGSSMAFLGTATLLCDMILVYLSKDRYRYRSTISHLSELTRSATFIARYGSGLASGPNKCRTSAVAGRKAKSGTEDVSEPPPKPRMENVIELSQLLHLYTVKQGISTVLSTTEPEPSMQAIRKQNAEEGVGEAQQNTAMMLDSEIELSSPGTNYYSDPPSLGQDLIPSFFAPESLSDAVFMNYGK</sequence>
<dbReference type="Pfam" id="PF00864">
    <property type="entry name" value="P2X_receptor"/>
    <property type="match status" value="2"/>
</dbReference>
<keyword evidence="4 11" id="KW-0812">Transmembrane</keyword>
<keyword evidence="9" id="KW-0407">Ion channel</keyword>
<gene>
    <name evidence="12" type="ORF">DILT_LOCUS10466</name>
</gene>
<evidence type="ECO:0000256" key="3">
    <source>
        <dbReference type="ARBA" id="ARBA00022448"/>
    </source>
</evidence>
<evidence type="ECO:0000256" key="2">
    <source>
        <dbReference type="ARBA" id="ARBA00009848"/>
    </source>
</evidence>
<accession>A0A3P7LC49</accession>
<evidence type="ECO:0000313" key="13">
    <source>
        <dbReference type="Proteomes" id="UP000281553"/>
    </source>
</evidence>
<evidence type="ECO:0000256" key="11">
    <source>
        <dbReference type="SAM" id="Phobius"/>
    </source>
</evidence>
<keyword evidence="6" id="KW-0406">Ion transport</keyword>
<name>A0A3P7LC49_DIBLA</name>
<feature type="transmembrane region" description="Helical" evidence="11">
    <location>
        <begin position="404"/>
        <end position="425"/>
    </location>
</feature>
<evidence type="ECO:0000256" key="8">
    <source>
        <dbReference type="ARBA" id="ARBA00023286"/>
    </source>
</evidence>
<dbReference type="GO" id="GO:0043235">
    <property type="term" value="C:receptor complex"/>
    <property type="evidence" value="ECO:0007669"/>
    <property type="project" value="TreeGrafter"/>
</dbReference>
<dbReference type="PANTHER" id="PTHR10125">
    <property type="entry name" value="P2X PURINOCEPTOR"/>
    <property type="match status" value="1"/>
</dbReference>
<dbReference type="EMBL" id="UYRU01059856">
    <property type="protein sequence ID" value="VDN14635.1"/>
    <property type="molecule type" value="Genomic_DNA"/>
</dbReference>
<evidence type="ECO:0000256" key="5">
    <source>
        <dbReference type="ARBA" id="ARBA00022989"/>
    </source>
</evidence>
<evidence type="ECO:0000256" key="4">
    <source>
        <dbReference type="ARBA" id="ARBA00022692"/>
    </source>
</evidence>
<feature type="transmembrane region" description="Helical" evidence="11">
    <location>
        <begin position="14"/>
        <end position="33"/>
    </location>
</feature>
<keyword evidence="3" id="KW-0813">Transport</keyword>
<feature type="region of interest" description="Disordered" evidence="10">
    <location>
        <begin position="467"/>
        <end position="487"/>
    </location>
</feature>
<evidence type="ECO:0000256" key="9">
    <source>
        <dbReference type="ARBA" id="ARBA00023303"/>
    </source>
</evidence>
<evidence type="ECO:0000256" key="10">
    <source>
        <dbReference type="SAM" id="MobiDB-lite"/>
    </source>
</evidence>
<protein>
    <recommendedName>
        <fullName evidence="14">ATP receptor</fullName>
    </recommendedName>
</protein>
<keyword evidence="5 11" id="KW-1133">Transmembrane helix</keyword>
<dbReference type="GO" id="GO:0098794">
    <property type="term" value="C:postsynapse"/>
    <property type="evidence" value="ECO:0007669"/>
    <property type="project" value="GOC"/>
</dbReference>
<evidence type="ECO:0000256" key="6">
    <source>
        <dbReference type="ARBA" id="ARBA00023065"/>
    </source>
</evidence>
<comment type="subcellular location">
    <subcellularLocation>
        <location evidence="1">Endomembrane system</location>
    </subcellularLocation>
</comment>
<evidence type="ECO:0000256" key="1">
    <source>
        <dbReference type="ARBA" id="ARBA00004308"/>
    </source>
</evidence>
<organism evidence="12 13">
    <name type="scientific">Dibothriocephalus latus</name>
    <name type="common">Fish tapeworm</name>
    <name type="synonym">Diphyllobothrium latum</name>
    <dbReference type="NCBI Taxonomy" id="60516"/>
    <lineage>
        <taxon>Eukaryota</taxon>
        <taxon>Metazoa</taxon>
        <taxon>Spiralia</taxon>
        <taxon>Lophotrochozoa</taxon>
        <taxon>Platyhelminthes</taxon>
        <taxon>Cestoda</taxon>
        <taxon>Eucestoda</taxon>
        <taxon>Diphyllobothriidea</taxon>
        <taxon>Diphyllobothriidae</taxon>
        <taxon>Dibothriocephalus</taxon>
    </lineage>
</organism>
<dbReference type="PANTHER" id="PTHR10125:SF31">
    <property type="entry name" value="P2X RECEPTOR E"/>
    <property type="match status" value="1"/>
</dbReference>
<dbReference type="GO" id="GO:0005886">
    <property type="term" value="C:plasma membrane"/>
    <property type="evidence" value="ECO:0007669"/>
    <property type="project" value="TreeGrafter"/>
</dbReference>
<dbReference type="AlphaFoldDB" id="A0A3P7LC49"/>
<dbReference type="InterPro" id="IPR027309">
    <property type="entry name" value="P2X_extracellular_dom_sf"/>
</dbReference>
<dbReference type="GO" id="GO:0012505">
    <property type="term" value="C:endomembrane system"/>
    <property type="evidence" value="ECO:0007669"/>
    <property type="project" value="UniProtKB-SubCell"/>
</dbReference>
<evidence type="ECO:0000256" key="7">
    <source>
        <dbReference type="ARBA" id="ARBA00023136"/>
    </source>
</evidence>
<dbReference type="Gene3D" id="2.60.490.10">
    <property type="entry name" value="atp-gated p2x4 ion channel domain"/>
    <property type="match status" value="1"/>
</dbReference>
<reference evidence="12 13" key="1">
    <citation type="submission" date="2018-11" db="EMBL/GenBank/DDBJ databases">
        <authorList>
            <consortium name="Pathogen Informatics"/>
        </authorList>
    </citation>
    <scope>NUCLEOTIDE SEQUENCE [LARGE SCALE GENOMIC DNA]</scope>
</reference>
<evidence type="ECO:0000313" key="12">
    <source>
        <dbReference type="EMBL" id="VDN14635.1"/>
    </source>
</evidence>
<dbReference type="GO" id="GO:0070588">
    <property type="term" value="P:calcium ion transmembrane transport"/>
    <property type="evidence" value="ECO:0007669"/>
    <property type="project" value="TreeGrafter"/>
</dbReference>
<proteinExistence type="inferred from homology"/>
<evidence type="ECO:0008006" key="14">
    <source>
        <dbReference type="Google" id="ProtNLM"/>
    </source>
</evidence>